<keyword evidence="11" id="KW-1185">Reference proteome</keyword>
<evidence type="ECO:0000256" key="8">
    <source>
        <dbReference type="RuleBase" id="RU000683"/>
    </source>
</evidence>
<dbReference type="SUPFAM" id="SSF54593">
    <property type="entry name" value="Glyoxalase/Bleomycin resistance protein/Dihydroxybiphenyl dioxygenase"/>
    <property type="match status" value="1"/>
</dbReference>
<evidence type="ECO:0000313" key="11">
    <source>
        <dbReference type="Proteomes" id="UP001597124"/>
    </source>
</evidence>
<keyword evidence="4 8" id="KW-0058">Aromatic hydrocarbons catabolism</keyword>
<dbReference type="InterPro" id="IPR037523">
    <property type="entry name" value="VOC_core"/>
</dbReference>
<organism evidence="10 11">
    <name type="scientific">Sphingosinicella xenopeptidilytica</name>
    <dbReference type="NCBI Taxonomy" id="364098"/>
    <lineage>
        <taxon>Bacteria</taxon>
        <taxon>Pseudomonadati</taxon>
        <taxon>Pseudomonadota</taxon>
        <taxon>Alphaproteobacteria</taxon>
        <taxon>Sphingomonadales</taxon>
        <taxon>Sphingosinicellaceae</taxon>
        <taxon>Sphingosinicella</taxon>
    </lineage>
</organism>
<evidence type="ECO:0000259" key="9">
    <source>
        <dbReference type="PROSITE" id="PS51819"/>
    </source>
</evidence>
<evidence type="ECO:0000256" key="7">
    <source>
        <dbReference type="ARBA" id="ARBA00023004"/>
    </source>
</evidence>
<evidence type="ECO:0000256" key="4">
    <source>
        <dbReference type="ARBA" id="ARBA00022797"/>
    </source>
</evidence>
<evidence type="ECO:0000256" key="2">
    <source>
        <dbReference type="ARBA" id="ARBA00008784"/>
    </source>
</evidence>
<dbReference type="PROSITE" id="PS51819">
    <property type="entry name" value="VOC"/>
    <property type="match status" value="1"/>
</dbReference>
<evidence type="ECO:0000313" key="10">
    <source>
        <dbReference type="EMBL" id="MFD0847279.1"/>
    </source>
</evidence>
<keyword evidence="7 8" id="KW-0408">Iron</keyword>
<keyword evidence="3" id="KW-0479">Metal-binding</keyword>
<dbReference type="Pfam" id="PF00903">
    <property type="entry name" value="Glyoxalase"/>
    <property type="match status" value="1"/>
</dbReference>
<dbReference type="InterPro" id="IPR029068">
    <property type="entry name" value="Glyas_Bleomycin-R_OHBP_Dase"/>
</dbReference>
<protein>
    <submittedName>
        <fullName evidence="10">VOC family protein</fullName>
    </submittedName>
</protein>
<gene>
    <name evidence="10" type="ORF">ACFQ00_03005</name>
</gene>
<dbReference type="Gene3D" id="3.10.180.10">
    <property type="entry name" value="2,3-Dihydroxybiphenyl 1,2-Dioxygenase, domain 1"/>
    <property type="match status" value="1"/>
</dbReference>
<sequence length="192" mass="21744">MIDAVAGKVDETTNAVAIRPVRLAHVVVRTNNVLELVEWYTVVFQAESVFNNGSLAFLYFDDEHHRIVVGKIPNLEEPNHEASGFDHVAFTYKTIGDLLETYDRLKAHGIEPYFKIDHGPTTSLYYKDPDGNQIELQVDNFQTREAAHRYFRSPAFAKNPLGIEIDPDVLLERYRLGEDMANLLSSGTKGFC</sequence>
<comment type="similarity">
    <text evidence="2 8">Belongs to the extradiol ring-cleavage dioxygenase family.</text>
</comment>
<dbReference type="Proteomes" id="UP001597124">
    <property type="component" value="Unassembled WGS sequence"/>
</dbReference>
<reference evidence="11" key="1">
    <citation type="journal article" date="2019" name="Int. J. Syst. Evol. Microbiol.">
        <title>The Global Catalogue of Microorganisms (GCM) 10K type strain sequencing project: providing services to taxonomists for standard genome sequencing and annotation.</title>
        <authorList>
            <consortium name="The Broad Institute Genomics Platform"/>
            <consortium name="The Broad Institute Genome Sequencing Center for Infectious Disease"/>
            <person name="Wu L."/>
            <person name="Ma J."/>
        </authorList>
    </citation>
    <scope>NUCLEOTIDE SEQUENCE [LARGE SCALE GENOMIC DNA]</scope>
    <source>
        <strain evidence="11">CCUG 52537</strain>
    </source>
</reference>
<name>A0ABW3C0Z1_SPHXN</name>
<evidence type="ECO:0000256" key="1">
    <source>
        <dbReference type="ARBA" id="ARBA00001954"/>
    </source>
</evidence>
<dbReference type="PROSITE" id="PS00082">
    <property type="entry name" value="EXTRADIOL_DIOXYGENAS"/>
    <property type="match status" value="1"/>
</dbReference>
<feature type="domain" description="VOC" evidence="9">
    <location>
        <begin position="22"/>
        <end position="139"/>
    </location>
</feature>
<evidence type="ECO:0000256" key="5">
    <source>
        <dbReference type="ARBA" id="ARBA00022964"/>
    </source>
</evidence>
<keyword evidence="5 8" id="KW-0223">Dioxygenase</keyword>
<evidence type="ECO:0000256" key="6">
    <source>
        <dbReference type="ARBA" id="ARBA00023002"/>
    </source>
</evidence>
<dbReference type="InterPro" id="IPR000486">
    <property type="entry name" value="Xdiol_ring_cleave_dOase_1/2"/>
</dbReference>
<proteinExistence type="inferred from homology"/>
<comment type="caution">
    <text evidence="10">The sequence shown here is derived from an EMBL/GenBank/DDBJ whole genome shotgun (WGS) entry which is preliminary data.</text>
</comment>
<keyword evidence="6 8" id="KW-0560">Oxidoreductase</keyword>
<dbReference type="InterPro" id="IPR004360">
    <property type="entry name" value="Glyas_Fos-R_dOase_dom"/>
</dbReference>
<evidence type="ECO:0000256" key="3">
    <source>
        <dbReference type="ARBA" id="ARBA00022723"/>
    </source>
</evidence>
<accession>A0ABW3C0Z1</accession>
<dbReference type="RefSeq" id="WP_381486010.1">
    <property type="nucleotide sequence ID" value="NZ_JBHTIK010000002.1"/>
</dbReference>
<comment type="cofactor">
    <cofactor evidence="1 8">
        <name>Fe(2+)</name>
        <dbReference type="ChEBI" id="CHEBI:29033"/>
    </cofactor>
</comment>
<dbReference type="EMBL" id="JBHTIK010000002">
    <property type="protein sequence ID" value="MFD0847279.1"/>
    <property type="molecule type" value="Genomic_DNA"/>
</dbReference>